<name>A0ACB7TQQ2_HYAAI</name>
<protein>
    <submittedName>
        <fullName evidence="1">Uncharacterized protein</fullName>
    </submittedName>
</protein>
<dbReference type="Proteomes" id="UP000821845">
    <property type="component" value="Chromosome 1"/>
</dbReference>
<dbReference type="EMBL" id="CM023481">
    <property type="protein sequence ID" value="KAH6948456.1"/>
    <property type="molecule type" value="Genomic_DNA"/>
</dbReference>
<sequence>MDRCKSGRRVYFNDMEEPSLAAKPQFRPTRRYDSGELPPQEDCHKFLKGRKRSYDDARKRNEAVVASMPNAVAKRHTVSRGVKSRASPLASRVRCSNTLSGRPLVEGSSQIAAGGWPRITRQQFQSSELLIPKSTGVDEPLLGRKRKRERAATSTDDVRFKALSRRSKTSHLEVPVAARPVHICRKNSEPQVPTAVDSKTRTPTFTDGVANVKAQLARKKALRLEPQASKTFGRKRVFEELAGAQEPIAAGLNREDVRSTKHAGRGPRQGACAGDGRVIDPRKVVFKASTSMLTNATSRMAPSDLHRRCFEATTNSDWPRRPSDVPKTRDKTASATVVALGSNAGRKRCVRKIDFSSEAVDRSSSAAVHVPSRRDVIPSGGVGQFIVRALKFLFSSLLSRVLRLFTGTIY</sequence>
<evidence type="ECO:0000313" key="2">
    <source>
        <dbReference type="Proteomes" id="UP000821845"/>
    </source>
</evidence>
<organism evidence="1 2">
    <name type="scientific">Hyalomma asiaticum</name>
    <name type="common">Tick</name>
    <dbReference type="NCBI Taxonomy" id="266040"/>
    <lineage>
        <taxon>Eukaryota</taxon>
        <taxon>Metazoa</taxon>
        <taxon>Ecdysozoa</taxon>
        <taxon>Arthropoda</taxon>
        <taxon>Chelicerata</taxon>
        <taxon>Arachnida</taxon>
        <taxon>Acari</taxon>
        <taxon>Parasitiformes</taxon>
        <taxon>Ixodida</taxon>
        <taxon>Ixodoidea</taxon>
        <taxon>Ixodidae</taxon>
        <taxon>Hyalomminae</taxon>
        <taxon>Hyalomma</taxon>
    </lineage>
</organism>
<keyword evidence="2" id="KW-1185">Reference proteome</keyword>
<reference evidence="1" key="1">
    <citation type="submission" date="2020-05" db="EMBL/GenBank/DDBJ databases">
        <title>Large-scale comparative analyses of tick genomes elucidate their genetic diversity and vector capacities.</title>
        <authorList>
            <person name="Jia N."/>
            <person name="Wang J."/>
            <person name="Shi W."/>
            <person name="Du L."/>
            <person name="Sun Y."/>
            <person name="Zhan W."/>
            <person name="Jiang J."/>
            <person name="Wang Q."/>
            <person name="Zhang B."/>
            <person name="Ji P."/>
            <person name="Sakyi L.B."/>
            <person name="Cui X."/>
            <person name="Yuan T."/>
            <person name="Jiang B."/>
            <person name="Yang W."/>
            <person name="Lam T.T.-Y."/>
            <person name="Chang Q."/>
            <person name="Ding S."/>
            <person name="Wang X."/>
            <person name="Zhu J."/>
            <person name="Ruan X."/>
            <person name="Zhao L."/>
            <person name="Wei J."/>
            <person name="Que T."/>
            <person name="Du C."/>
            <person name="Cheng J."/>
            <person name="Dai P."/>
            <person name="Han X."/>
            <person name="Huang E."/>
            <person name="Gao Y."/>
            <person name="Liu J."/>
            <person name="Shao H."/>
            <person name="Ye R."/>
            <person name="Li L."/>
            <person name="Wei W."/>
            <person name="Wang X."/>
            <person name="Wang C."/>
            <person name="Yang T."/>
            <person name="Huo Q."/>
            <person name="Li W."/>
            <person name="Guo W."/>
            <person name="Chen H."/>
            <person name="Zhou L."/>
            <person name="Ni X."/>
            <person name="Tian J."/>
            <person name="Zhou Y."/>
            <person name="Sheng Y."/>
            <person name="Liu T."/>
            <person name="Pan Y."/>
            <person name="Xia L."/>
            <person name="Li J."/>
            <person name="Zhao F."/>
            <person name="Cao W."/>
        </authorList>
    </citation>
    <scope>NUCLEOTIDE SEQUENCE</scope>
    <source>
        <strain evidence="1">Hyas-2018</strain>
    </source>
</reference>
<accession>A0ACB7TQQ2</accession>
<comment type="caution">
    <text evidence="1">The sequence shown here is derived from an EMBL/GenBank/DDBJ whole genome shotgun (WGS) entry which is preliminary data.</text>
</comment>
<proteinExistence type="predicted"/>
<evidence type="ECO:0000313" key="1">
    <source>
        <dbReference type="EMBL" id="KAH6948456.1"/>
    </source>
</evidence>
<gene>
    <name evidence="1" type="ORF">HPB50_024559</name>
</gene>